<proteinExistence type="predicted"/>
<dbReference type="GO" id="GO:0016491">
    <property type="term" value="F:oxidoreductase activity"/>
    <property type="evidence" value="ECO:0007669"/>
    <property type="project" value="InterPro"/>
</dbReference>
<sequence length="113" mass="12904">HPLAVCDAQSVRPEDLVVFEIHYEDRIGENYFAKHSDGHRWHFYSGLIRDEALLIKQWDSDGLLARSEGLKGDATGTREPCTFSFHSAFTDPTTPADAPDRWSIEVRCMAFYD</sequence>
<organism evidence="1">
    <name type="scientific">marine metagenome</name>
    <dbReference type="NCBI Taxonomy" id="408172"/>
    <lineage>
        <taxon>unclassified sequences</taxon>
        <taxon>metagenomes</taxon>
        <taxon>ecological metagenomes</taxon>
    </lineage>
</organism>
<accession>A0A382X7C9</accession>
<dbReference type="PANTHER" id="PTHR34598:SF3">
    <property type="entry name" value="OXIDOREDUCTASE AN1597"/>
    <property type="match status" value="1"/>
</dbReference>
<dbReference type="NCBIfam" id="NF041278">
    <property type="entry name" value="CmcJ_NvfI_EfuI"/>
    <property type="match status" value="1"/>
</dbReference>
<feature type="non-terminal residue" evidence="1">
    <location>
        <position position="1"/>
    </location>
</feature>
<name>A0A382X7C9_9ZZZZ</name>
<dbReference type="InterPro" id="IPR044053">
    <property type="entry name" value="AsaB-like"/>
</dbReference>
<protein>
    <submittedName>
        <fullName evidence="1">Uncharacterized protein</fullName>
    </submittedName>
</protein>
<evidence type="ECO:0000313" key="1">
    <source>
        <dbReference type="EMBL" id="SVD66780.1"/>
    </source>
</evidence>
<reference evidence="1" key="1">
    <citation type="submission" date="2018-05" db="EMBL/GenBank/DDBJ databases">
        <authorList>
            <person name="Lanie J.A."/>
            <person name="Ng W.-L."/>
            <person name="Kazmierczak K.M."/>
            <person name="Andrzejewski T.M."/>
            <person name="Davidsen T.M."/>
            <person name="Wayne K.J."/>
            <person name="Tettelin H."/>
            <person name="Glass J.I."/>
            <person name="Rusch D."/>
            <person name="Podicherti R."/>
            <person name="Tsui H.-C.T."/>
            <person name="Winkler M.E."/>
        </authorList>
    </citation>
    <scope>NUCLEOTIDE SEQUENCE</scope>
</reference>
<dbReference type="AlphaFoldDB" id="A0A382X7C9"/>
<gene>
    <name evidence="1" type="ORF">METZ01_LOCUS419634</name>
</gene>
<dbReference type="EMBL" id="UINC01165407">
    <property type="protein sequence ID" value="SVD66780.1"/>
    <property type="molecule type" value="Genomic_DNA"/>
</dbReference>
<dbReference type="PANTHER" id="PTHR34598">
    <property type="entry name" value="BLL6449 PROTEIN"/>
    <property type="match status" value="1"/>
</dbReference>